<dbReference type="Gene3D" id="1.10.472.60">
    <property type="entry name" value="putative protein disulfide isomerase domain"/>
    <property type="match status" value="1"/>
</dbReference>
<dbReference type="Proteomes" id="UP000321578">
    <property type="component" value="Unassembled WGS sequence"/>
</dbReference>
<dbReference type="OrthoDB" id="9813770at2"/>
<dbReference type="RefSeq" id="WP_147088513.1">
    <property type="nucleotide sequence ID" value="NZ_VORM01000059.1"/>
</dbReference>
<dbReference type="InterPro" id="IPR036249">
    <property type="entry name" value="Thioredoxin-like_sf"/>
</dbReference>
<evidence type="ECO:0000259" key="1">
    <source>
        <dbReference type="Pfam" id="PF01323"/>
    </source>
</evidence>
<dbReference type="CDD" id="cd03025">
    <property type="entry name" value="DsbA_FrnE_like"/>
    <property type="match status" value="1"/>
</dbReference>
<reference evidence="2 3" key="1">
    <citation type="submission" date="2019-08" db="EMBL/GenBank/DDBJ databases">
        <title>Genomes of Subsaximicrobium wynnwilliamsii strains.</title>
        <authorList>
            <person name="Bowman J.P."/>
        </authorList>
    </citation>
    <scope>NUCLEOTIDE SEQUENCE [LARGE SCALE GENOMIC DNA]</scope>
    <source>
        <strain evidence="2 3">2-80-2</strain>
    </source>
</reference>
<dbReference type="SUPFAM" id="SSF52833">
    <property type="entry name" value="Thioredoxin-like"/>
    <property type="match status" value="1"/>
</dbReference>
<evidence type="ECO:0000313" key="3">
    <source>
        <dbReference type="Proteomes" id="UP000321578"/>
    </source>
</evidence>
<sequence>MKIVYVYDALCGWCYGFSPVITQFQEKYKDSLSFEVISGGMITGGRIGPIGEVASYISWAYKGVEKATGVKFGSEFLNKTLKNGDAIFTSVPTAIALSVFKNLDPNNNIRFASALQRAIYYDGIEPENLDAYGQIALKFGLDAKSFVLKMKDPLYKKLAEDDFKKSAELNVSGYPTIFIKINGTYQKIGSGYIPFSELKSNYLSIKKRMK</sequence>
<gene>
    <name evidence="2" type="ORF">ESY86_20215</name>
</gene>
<feature type="domain" description="DSBA-like thioredoxin" evidence="1">
    <location>
        <begin position="3"/>
        <end position="192"/>
    </location>
</feature>
<dbReference type="EMBL" id="VORO01000060">
    <property type="protein sequence ID" value="TXD86441.1"/>
    <property type="molecule type" value="Genomic_DNA"/>
</dbReference>
<dbReference type="Gene3D" id="3.40.30.10">
    <property type="entry name" value="Glutaredoxin"/>
    <property type="match status" value="1"/>
</dbReference>
<name>A0A5C6ZCS1_9FLAO</name>
<dbReference type="GO" id="GO:0016491">
    <property type="term" value="F:oxidoreductase activity"/>
    <property type="evidence" value="ECO:0007669"/>
    <property type="project" value="InterPro"/>
</dbReference>
<dbReference type="InterPro" id="IPR001853">
    <property type="entry name" value="DSBA-like_thioredoxin_dom"/>
</dbReference>
<dbReference type="Pfam" id="PF01323">
    <property type="entry name" value="DSBA"/>
    <property type="match status" value="1"/>
</dbReference>
<proteinExistence type="predicted"/>
<protein>
    <submittedName>
        <fullName evidence="2">DsbA family protein</fullName>
    </submittedName>
</protein>
<organism evidence="2 3">
    <name type="scientific">Subsaximicrobium wynnwilliamsii</name>
    <dbReference type="NCBI Taxonomy" id="291179"/>
    <lineage>
        <taxon>Bacteria</taxon>
        <taxon>Pseudomonadati</taxon>
        <taxon>Bacteroidota</taxon>
        <taxon>Flavobacteriia</taxon>
        <taxon>Flavobacteriales</taxon>
        <taxon>Flavobacteriaceae</taxon>
        <taxon>Subsaximicrobium</taxon>
    </lineage>
</organism>
<evidence type="ECO:0000313" key="2">
    <source>
        <dbReference type="EMBL" id="TXD86441.1"/>
    </source>
</evidence>
<keyword evidence="3" id="KW-1185">Reference proteome</keyword>
<dbReference type="AlphaFoldDB" id="A0A5C6ZCS1"/>
<accession>A0A5C6ZCS1</accession>
<comment type="caution">
    <text evidence="2">The sequence shown here is derived from an EMBL/GenBank/DDBJ whole genome shotgun (WGS) entry which is preliminary data.</text>
</comment>